<dbReference type="SUPFAM" id="SSF53383">
    <property type="entry name" value="PLP-dependent transferases"/>
    <property type="match status" value="2"/>
</dbReference>
<feature type="domain" description="Alliinase C-terminal" evidence="5">
    <location>
        <begin position="603"/>
        <end position="661"/>
    </location>
</feature>
<accession>A0A9J5Z056</accession>
<dbReference type="InterPro" id="IPR050478">
    <property type="entry name" value="Ethylene_sulfur-biosynth"/>
</dbReference>
<organism evidence="6 7">
    <name type="scientific">Solanum commersonii</name>
    <name type="common">Commerson's wild potato</name>
    <name type="synonym">Commerson's nightshade</name>
    <dbReference type="NCBI Taxonomy" id="4109"/>
    <lineage>
        <taxon>Eukaryota</taxon>
        <taxon>Viridiplantae</taxon>
        <taxon>Streptophyta</taxon>
        <taxon>Embryophyta</taxon>
        <taxon>Tracheophyta</taxon>
        <taxon>Spermatophyta</taxon>
        <taxon>Magnoliopsida</taxon>
        <taxon>eudicotyledons</taxon>
        <taxon>Gunneridae</taxon>
        <taxon>Pentapetalae</taxon>
        <taxon>asterids</taxon>
        <taxon>lamiids</taxon>
        <taxon>Solanales</taxon>
        <taxon>Solanaceae</taxon>
        <taxon>Solanoideae</taxon>
        <taxon>Solaneae</taxon>
        <taxon>Solanum</taxon>
    </lineage>
</organism>
<gene>
    <name evidence="6" type="ORF">H5410_026216</name>
</gene>
<dbReference type="Gene3D" id="3.90.1150.10">
    <property type="entry name" value="Aspartate Aminotransferase, domain 1"/>
    <property type="match status" value="1"/>
</dbReference>
<evidence type="ECO:0000256" key="4">
    <source>
        <dbReference type="ARBA" id="ARBA00022898"/>
    </source>
</evidence>
<sequence>MCGTDGCLVKCSSVPCATPENDTKNTSTTINLDHGDPTMYESYWRKVGNKCDITFNGDDSLSYFTNGKSLCWFLESKLEEQIKRLHSVVENAIVDDYYIVVGTGSSQLMQAALYALSPTDQLEPISVVAATPFYSSYPEVTDFVKSGLHKWAGDARTFEKNGPFIEFITSPNNPDGVVREPVVNGNQGKLIYDLAYYWPQYTAITSPANHDVMLFTISKCTGHAGSELEVAKKMTKFIEISTIGVSKEAQLRAVKILEVVSDSCLDPKMENFFEYSQSLMSDRWKRLRQVVMANDFFVLQKYPFQYCLFTKDFCESHPGGEEEDCQKLLKEHKIHTRSGRRFGSDLRNVMISIGDPTMYESYWRKMENKCDITFNGDDSLSYFANGKSLCWFLESKLEEQIKRLHNVVGNAIVDDHYTIVGTGSSQLMQAALYALSPIDQLEPINVVSATPFYSAYPEVTDFVRSGLHKWAGDARTYEKNGVYIEFITSPNNPDGVIREPVVNGDQGKLIYDLAYYWPQYTAITSPANHNVMLFTISKCTGHAGSRIGWALVKDKEVARKMTKFIEISTIGVSKEAQHRAAKILEVISERCLDPNMENFFEYTFAWLICKGGEEEDCEKLLKEHKIHTRSGRRFGSDSRSVRISMLSRDEDFNIFLQRLMAIQGPTNGN</sequence>
<keyword evidence="7" id="KW-1185">Reference proteome</keyword>
<evidence type="ECO:0000313" key="7">
    <source>
        <dbReference type="Proteomes" id="UP000824120"/>
    </source>
</evidence>
<dbReference type="InterPro" id="IPR015421">
    <property type="entry name" value="PyrdxlP-dep_Trfase_major"/>
</dbReference>
<dbReference type="InterPro" id="IPR006948">
    <property type="entry name" value="Alliinase_C"/>
</dbReference>
<keyword evidence="3" id="KW-0032">Aminotransferase</keyword>
<reference evidence="6 7" key="1">
    <citation type="submission" date="2020-09" db="EMBL/GenBank/DDBJ databases">
        <title>De no assembly of potato wild relative species, Solanum commersonii.</title>
        <authorList>
            <person name="Cho K."/>
        </authorList>
    </citation>
    <scope>NUCLEOTIDE SEQUENCE [LARGE SCALE GENOMIC DNA]</scope>
    <source>
        <strain evidence="6">LZ3.2</strain>
        <tissue evidence="6">Leaf</tissue>
    </source>
</reference>
<dbReference type="Proteomes" id="UP000824120">
    <property type="component" value="Chromosome 5"/>
</dbReference>
<dbReference type="PANTHER" id="PTHR43795:SF15">
    <property type="entry name" value="TRYPTOPHAN AMINOTRANSFERASE-RELATED PROTEIN 1"/>
    <property type="match status" value="1"/>
</dbReference>
<evidence type="ECO:0000256" key="1">
    <source>
        <dbReference type="ARBA" id="ARBA00001933"/>
    </source>
</evidence>
<proteinExistence type="inferred from homology"/>
<comment type="similarity">
    <text evidence="2">Belongs to the alliinase family.</text>
</comment>
<dbReference type="Gene3D" id="3.40.640.10">
    <property type="entry name" value="Type I PLP-dependent aspartate aminotransferase-like (Major domain)"/>
    <property type="match status" value="2"/>
</dbReference>
<dbReference type="InterPro" id="IPR015424">
    <property type="entry name" value="PyrdxlP-dep_Trfase"/>
</dbReference>
<feature type="domain" description="Alliinase C-terminal" evidence="5">
    <location>
        <begin position="30"/>
        <end position="353"/>
    </location>
</feature>
<evidence type="ECO:0000259" key="5">
    <source>
        <dbReference type="Pfam" id="PF04864"/>
    </source>
</evidence>
<protein>
    <recommendedName>
        <fullName evidence="5">Alliinase C-terminal domain-containing protein</fullName>
    </recommendedName>
</protein>
<name>A0A9J5Z056_SOLCO</name>
<dbReference type="OrthoDB" id="2020362at2759"/>
<dbReference type="InterPro" id="IPR037029">
    <property type="entry name" value="Alliinase_N_sf"/>
</dbReference>
<evidence type="ECO:0000256" key="2">
    <source>
        <dbReference type="ARBA" id="ARBA00006312"/>
    </source>
</evidence>
<dbReference type="AlphaFoldDB" id="A0A9J5Z056"/>
<keyword evidence="4" id="KW-0663">Pyridoxal phosphate</keyword>
<keyword evidence="3" id="KW-0808">Transferase</keyword>
<dbReference type="GO" id="GO:0008483">
    <property type="term" value="F:transaminase activity"/>
    <property type="evidence" value="ECO:0007669"/>
    <property type="project" value="UniProtKB-KW"/>
</dbReference>
<dbReference type="PANTHER" id="PTHR43795">
    <property type="entry name" value="BIFUNCTIONAL ASPARTATE AMINOTRANSFERASE AND GLUTAMATE/ASPARTATE-PREPHENATE AMINOTRANSFERASE-RELATED"/>
    <property type="match status" value="1"/>
</dbReference>
<comment type="caution">
    <text evidence="6">The sequence shown here is derived from an EMBL/GenBank/DDBJ whole genome shotgun (WGS) entry which is preliminary data.</text>
</comment>
<dbReference type="GO" id="GO:0006520">
    <property type="term" value="P:amino acid metabolic process"/>
    <property type="evidence" value="ECO:0007669"/>
    <property type="project" value="TreeGrafter"/>
</dbReference>
<dbReference type="Pfam" id="PF04864">
    <property type="entry name" value="Alliinase_C"/>
    <property type="match status" value="2"/>
</dbReference>
<evidence type="ECO:0000256" key="3">
    <source>
        <dbReference type="ARBA" id="ARBA00022576"/>
    </source>
</evidence>
<dbReference type="InterPro" id="IPR015422">
    <property type="entry name" value="PyrdxlP-dep_Trfase_small"/>
</dbReference>
<comment type="cofactor">
    <cofactor evidence="1">
        <name>pyridoxal 5'-phosphate</name>
        <dbReference type="ChEBI" id="CHEBI:597326"/>
    </cofactor>
</comment>
<dbReference type="CDD" id="cd00609">
    <property type="entry name" value="AAT_like"/>
    <property type="match status" value="1"/>
</dbReference>
<dbReference type="EMBL" id="JACXVP010000005">
    <property type="protein sequence ID" value="KAG5604724.1"/>
    <property type="molecule type" value="Genomic_DNA"/>
</dbReference>
<dbReference type="GO" id="GO:0016846">
    <property type="term" value="F:carbon-sulfur lyase activity"/>
    <property type="evidence" value="ECO:0007669"/>
    <property type="project" value="InterPro"/>
</dbReference>
<dbReference type="Gene3D" id="2.10.25.30">
    <property type="entry name" value="EGF-like, alliinase"/>
    <property type="match status" value="1"/>
</dbReference>
<evidence type="ECO:0000313" key="6">
    <source>
        <dbReference type="EMBL" id="KAG5604724.1"/>
    </source>
</evidence>